<evidence type="ECO:0000259" key="2">
    <source>
        <dbReference type="Pfam" id="PF14534"/>
    </source>
</evidence>
<feature type="domain" description="DUF4440" evidence="2">
    <location>
        <begin position="33"/>
        <end position="136"/>
    </location>
</feature>
<comment type="caution">
    <text evidence="3">The sequence shown here is derived from an EMBL/GenBank/DDBJ whole genome shotgun (WGS) entry which is preliminary data.</text>
</comment>
<dbReference type="RefSeq" id="WP_169823004.1">
    <property type="nucleotide sequence ID" value="NZ_MASI01000007.1"/>
</dbReference>
<dbReference type="Proteomes" id="UP000095087">
    <property type="component" value="Unassembled WGS sequence"/>
</dbReference>
<dbReference type="AlphaFoldDB" id="A0A1E2RW49"/>
<evidence type="ECO:0000313" key="3">
    <source>
        <dbReference type="EMBL" id="ODA66486.1"/>
    </source>
</evidence>
<dbReference type="EMBL" id="MASI01000007">
    <property type="protein sequence ID" value="ODA66486.1"/>
    <property type="molecule type" value="Genomic_DNA"/>
</dbReference>
<dbReference type="InterPro" id="IPR011944">
    <property type="entry name" value="Steroid_delta5-4_isomerase"/>
</dbReference>
<reference evidence="3 4" key="1">
    <citation type="submission" date="2016-07" db="EMBL/GenBank/DDBJ databases">
        <title>Draft genome sequence of Methyloligella halotolerans C2T (VKM B-2706T=CCUG 61687T=DSM 25045T), a halotolerant polyhydroxybutyrate accumulating methylotroph.</title>
        <authorList>
            <person name="Vasilenko O.V."/>
            <person name="Doronina N.V."/>
            <person name="Poroshina M.N."/>
            <person name="Tarlachkov S.V."/>
            <person name="Trotsenko Y.A."/>
        </authorList>
    </citation>
    <scope>NUCLEOTIDE SEQUENCE [LARGE SCALE GENOMIC DNA]</scope>
    <source>
        <strain evidence="3 4">VKM B-2706</strain>
    </source>
</reference>
<dbReference type="STRING" id="1177755.A7A08_02609"/>
<protein>
    <submittedName>
        <fullName evidence="3">SnoaL-like domain protein</fullName>
    </submittedName>
</protein>
<evidence type="ECO:0000256" key="1">
    <source>
        <dbReference type="SAM" id="SignalP"/>
    </source>
</evidence>
<feature type="chain" id="PRO_5009116547" evidence="1">
    <location>
        <begin position="24"/>
        <end position="146"/>
    </location>
</feature>
<organism evidence="3 4">
    <name type="scientific">Methyloligella halotolerans</name>
    <dbReference type="NCBI Taxonomy" id="1177755"/>
    <lineage>
        <taxon>Bacteria</taxon>
        <taxon>Pseudomonadati</taxon>
        <taxon>Pseudomonadota</taxon>
        <taxon>Alphaproteobacteria</taxon>
        <taxon>Hyphomicrobiales</taxon>
        <taxon>Hyphomicrobiaceae</taxon>
        <taxon>Methyloligella</taxon>
    </lineage>
</organism>
<dbReference type="NCBIfam" id="TIGR02246">
    <property type="entry name" value="SgcJ/EcaC family oxidoreductase"/>
    <property type="match status" value="1"/>
</dbReference>
<keyword evidence="1" id="KW-0732">Signal</keyword>
<feature type="signal peptide" evidence="1">
    <location>
        <begin position="1"/>
        <end position="23"/>
    </location>
</feature>
<evidence type="ECO:0000313" key="4">
    <source>
        <dbReference type="Proteomes" id="UP000095087"/>
    </source>
</evidence>
<dbReference type="Pfam" id="PF14534">
    <property type="entry name" value="DUF4440"/>
    <property type="match status" value="1"/>
</dbReference>
<proteinExistence type="predicted"/>
<dbReference type="SUPFAM" id="SSF54427">
    <property type="entry name" value="NTF2-like"/>
    <property type="match status" value="1"/>
</dbReference>
<name>A0A1E2RW49_9HYPH</name>
<sequence>MLNTFRIFAAFAMLAMVSVSAYAEDYKQIVEGQYAAFDKAFNAQDGEAIAKMYTNDALLLPSSHEVIEQDGIAQFFEGLFEAGITDHKIELIEITEARDGTIIAAGRWHVMAPGEDGEPTEVNGLLTHVFKQQENGNYLARLHIFN</sequence>
<dbReference type="Gene3D" id="3.10.450.50">
    <property type="match status" value="1"/>
</dbReference>
<dbReference type="InterPro" id="IPR032710">
    <property type="entry name" value="NTF2-like_dom_sf"/>
</dbReference>
<gene>
    <name evidence="3" type="ORF">A7A08_02609</name>
</gene>
<accession>A0A1E2RW49</accession>
<keyword evidence="4" id="KW-1185">Reference proteome</keyword>
<dbReference type="InterPro" id="IPR027843">
    <property type="entry name" value="DUF4440"/>
</dbReference>